<comment type="caution">
    <text evidence="1">The sequence shown here is derived from an EMBL/GenBank/DDBJ whole genome shotgun (WGS) entry which is preliminary data.</text>
</comment>
<protein>
    <submittedName>
        <fullName evidence="1">Uncharacterized protein</fullName>
    </submittedName>
</protein>
<dbReference type="Proteomes" id="UP000636264">
    <property type="component" value="Unassembled WGS sequence"/>
</dbReference>
<gene>
    <name evidence="1" type="ORF">GCM10011385_40840</name>
</gene>
<sequence>MLQGFVKRAPHDSVEFSRFLYVGQEGRDDTVHVERCRRSRIACDFIADQACNDTAYNGYGYQADKHPQQEKLLQERSF</sequence>
<proteinExistence type="predicted"/>
<evidence type="ECO:0000313" key="2">
    <source>
        <dbReference type="Proteomes" id="UP000636264"/>
    </source>
</evidence>
<reference evidence="1" key="2">
    <citation type="submission" date="2020-09" db="EMBL/GenBank/DDBJ databases">
        <authorList>
            <person name="Sun Q."/>
            <person name="Zhou Y."/>
        </authorList>
    </citation>
    <scope>NUCLEOTIDE SEQUENCE</scope>
    <source>
        <strain evidence="1">CGMCC 1.15320</strain>
    </source>
</reference>
<keyword evidence="2" id="KW-1185">Reference proteome</keyword>
<dbReference type="AlphaFoldDB" id="A0A916S3M1"/>
<accession>A0A916S3M1</accession>
<name>A0A916S3M1_9HYPH</name>
<dbReference type="EMBL" id="BMIF01000027">
    <property type="protein sequence ID" value="GGA82458.1"/>
    <property type="molecule type" value="Genomic_DNA"/>
</dbReference>
<reference evidence="1" key="1">
    <citation type="journal article" date="2014" name="Int. J. Syst. Evol. Microbiol.">
        <title>Complete genome sequence of Corynebacterium casei LMG S-19264T (=DSM 44701T), isolated from a smear-ripened cheese.</title>
        <authorList>
            <consortium name="US DOE Joint Genome Institute (JGI-PGF)"/>
            <person name="Walter F."/>
            <person name="Albersmeier A."/>
            <person name="Kalinowski J."/>
            <person name="Ruckert C."/>
        </authorList>
    </citation>
    <scope>NUCLEOTIDE SEQUENCE</scope>
    <source>
        <strain evidence="1">CGMCC 1.15320</strain>
    </source>
</reference>
<evidence type="ECO:0000313" key="1">
    <source>
        <dbReference type="EMBL" id="GGA82458.1"/>
    </source>
</evidence>
<organism evidence="1 2">
    <name type="scientific">Nitratireductor aestuarii</name>
    <dbReference type="NCBI Taxonomy" id="1735103"/>
    <lineage>
        <taxon>Bacteria</taxon>
        <taxon>Pseudomonadati</taxon>
        <taxon>Pseudomonadota</taxon>
        <taxon>Alphaproteobacteria</taxon>
        <taxon>Hyphomicrobiales</taxon>
        <taxon>Phyllobacteriaceae</taxon>
        <taxon>Nitratireductor</taxon>
    </lineage>
</organism>